<dbReference type="STRING" id="1249627.D779_2946"/>
<proteinExistence type="predicted"/>
<keyword evidence="2" id="KW-1185">Reference proteome</keyword>
<dbReference type="AlphaFoldDB" id="W9VDL4"/>
<dbReference type="OrthoDB" id="5765021at2"/>
<evidence type="ECO:0000313" key="1">
    <source>
        <dbReference type="EMBL" id="EXJ14132.1"/>
    </source>
</evidence>
<protein>
    <submittedName>
        <fullName evidence="1">Uncharacterized protein</fullName>
    </submittedName>
</protein>
<sequence length="208" mass="23491">MNLEERTQGLLDLVLEYRERECRAILDAARADAAHLLRDTYGRERARLHDVVLSERRDARARIQAIRAERDTRLRARSEGVQTHLLELAWPRLRSALESCWEDPGRRQRWTRSAAAQARAVMPLGTWRVRHPPDWAAGERRAMSEWILGQGLALPQFLADGVLRAGLLIQCGDALLDASLDGLLRDRRRIEARLLALLAAPLGGGDGE</sequence>
<dbReference type="EMBL" id="AONC01000046">
    <property type="protein sequence ID" value="EXJ14132.1"/>
    <property type="molecule type" value="Genomic_DNA"/>
</dbReference>
<reference evidence="1 2" key="1">
    <citation type="submission" date="2012-11" db="EMBL/GenBank/DDBJ databases">
        <title>Genome assembly of Thiorhodococcus sp. AK35.</title>
        <authorList>
            <person name="Nupur N."/>
            <person name="Khatri I."/>
            <person name="Subramanian S."/>
            <person name="Pinnaka A."/>
        </authorList>
    </citation>
    <scope>NUCLEOTIDE SEQUENCE [LARGE SCALE GENOMIC DNA]</scope>
    <source>
        <strain evidence="1 2">AK35</strain>
    </source>
</reference>
<dbReference type="Proteomes" id="UP000019460">
    <property type="component" value="Unassembled WGS sequence"/>
</dbReference>
<gene>
    <name evidence="1" type="ORF">D779_2946</name>
</gene>
<comment type="caution">
    <text evidence="1">The sequence shown here is derived from an EMBL/GenBank/DDBJ whole genome shotgun (WGS) entry which is preliminary data.</text>
</comment>
<name>W9VDL4_9GAMM</name>
<evidence type="ECO:0000313" key="2">
    <source>
        <dbReference type="Proteomes" id="UP000019460"/>
    </source>
</evidence>
<dbReference type="RefSeq" id="WP_043755643.1">
    <property type="nucleotide sequence ID" value="NZ_AONC01000046.1"/>
</dbReference>
<dbReference type="eggNOG" id="ENOG5032V3Q">
    <property type="taxonomic scope" value="Bacteria"/>
</dbReference>
<organism evidence="1 2">
    <name type="scientific">Imhoffiella purpurea</name>
    <dbReference type="NCBI Taxonomy" id="1249627"/>
    <lineage>
        <taxon>Bacteria</taxon>
        <taxon>Pseudomonadati</taxon>
        <taxon>Pseudomonadota</taxon>
        <taxon>Gammaproteobacteria</taxon>
        <taxon>Chromatiales</taxon>
        <taxon>Chromatiaceae</taxon>
        <taxon>Imhoffiella</taxon>
    </lineage>
</organism>
<accession>W9VDL4</accession>